<dbReference type="Proteomes" id="UP001500618">
    <property type="component" value="Unassembled WGS sequence"/>
</dbReference>
<keyword evidence="2" id="KW-1185">Reference proteome</keyword>
<proteinExistence type="predicted"/>
<sequence>MAAPRTVIHGSLSAQVVDLRNLARDLKTAVGSSPKELAKGLRSAGQIVAAAAASNASWSTRIPQSIKVSGGAQSVTVRAGGDAAPHAAAFEGTKGAVFRHPVYGQSEVWVDQAAKPYLAKAANDNADAVAEEVAKVIDAVMRNAGFK</sequence>
<protein>
    <recommendedName>
        <fullName evidence="3">HK97 gp10 family phage protein</fullName>
    </recommendedName>
</protein>
<reference evidence="2" key="1">
    <citation type="journal article" date="2019" name="Int. J. Syst. Evol. Microbiol.">
        <title>The Global Catalogue of Microorganisms (GCM) 10K type strain sequencing project: providing services to taxonomists for standard genome sequencing and annotation.</title>
        <authorList>
            <consortium name="The Broad Institute Genomics Platform"/>
            <consortium name="The Broad Institute Genome Sequencing Center for Infectious Disease"/>
            <person name="Wu L."/>
            <person name="Ma J."/>
        </authorList>
    </citation>
    <scope>NUCLEOTIDE SEQUENCE [LARGE SCALE GENOMIC DNA]</scope>
    <source>
        <strain evidence="2">JCM 14718</strain>
    </source>
</reference>
<dbReference type="EMBL" id="BAAANY010000023">
    <property type="protein sequence ID" value="GAA1701638.1"/>
    <property type="molecule type" value="Genomic_DNA"/>
</dbReference>
<evidence type="ECO:0000313" key="2">
    <source>
        <dbReference type="Proteomes" id="UP001500618"/>
    </source>
</evidence>
<accession>A0ABP4UEX4</accession>
<evidence type="ECO:0008006" key="3">
    <source>
        <dbReference type="Google" id="ProtNLM"/>
    </source>
</evidence>
<comment type="caution">
    <text evidence="1">The sequence shown here is derived from an EMBL/GenBank/DDBJ whole genome shotgun (WGS) entry which is preliminary data.</text>
</comment>
<organism evidence="1 2">
    <name type="scientific">Fodinicola feengrottensis</name>
    <dbReference type="NCBI Taxonomy" id="435914"/>
    <lineage>
        <taxon>Bacteria</taxon>
        <taxon>Bacillati</taxon>
        <taxon>Actinomycetota</taxon>
        <taxon>Actinomycetes</taxon>
        <taxon>Mycobacteriales</taxon>
        <taxon>Fodinicola</taxon>
    </lineage>
</organism>
<gene>
    <name evidence="1" type="ORF">GCM10009765_59030</name>
</gene>
<name>A0ABP4UEX4_9ACTN</name>
<evidence type="ECO:0000313" key="1">
    <source>
        <dbReference type="EMBL" id="GAA1701638.1"/>
    </source>
</evidence>